<evidence type="ECO:0000313" key="1">
    <source>
        <dbReference type="EMBL" id="AFY83699.1"/>
    </source>
</evidence>
<gene>
    <name evidence="1" type="ORF">Oscil6304_4170</name>
</gene>
<evidence type="ECO:0000313" key="2">
    <source>
        <dbReference type="Proteomes" id="UP000010367"/>
    </source>
</evidence>
<protein>
    <submittedName>
        <fullName evidence="1">Uncharacterized protein</fullName>
    </submittedName>
</protein>
<keyword evidence="2" id="KW-1185">Reference proteome</keyword>
<organism evidence="1 2">
    <name type="scientific">Oscillatoria acuminata PCC 6304</name>
    <dbReference type="NCBI Taxonomy" id="56110"/>
    <lineage>
        <taxon>Bacteria</taxon>
        <taxon>Bacillati</taxon>
        <taxon>Cyanobacteriota</taxon>
        <taxon>Cyanophyceae</taxon>
        <taxon>Oscillatoriophycideae</taxon>
        <taxon>Oscillatoriales</taxon>
        <taxon>Oscillatoriaceae</taxon>
        <taxon>Oscillatoria</taxon>
    </lineage>
</organism>
<sequence>MDSESEQICNFYIAIPLRQQSDNKINPWEHLNSLIVVESKMLPRINCQVRIIETGLTQWNRLNLLQGIYPTQNISPEFVSSQGVES</sequence>
<dbReference type="AlphaFoldDB" id="K9TNV5"/>
<dbReference type="KEGG" id="oac:Oscil6304_4170"/>
<dbReference type="InParanoid" id="K9TNV5"/>
<reference evidence="1 2" key="1">
    <citation type="submission" date="2012-06" db="EMBL/GenBank/DDBJ databases">
        <title>Finished chromosome of genome of Oscillatoria acuminata PCC 6304.</title>
        <authorList>
            <consortium name="US DOE Joint Genome Institute"/>
            <person name="Gugger M."/>
            <person name="Coursin T."/>
            <person name="Rippka R."/>
            <person name="Tandeau De Marsac N."/>
            <person name="Huntemann M."/>
            <person name="Wei C.-L."/>
            <person name="Han J."/>
            <person name="Detter J.C."/>
            <person name="Han C."/>
            <person name="Tapia R."/>
            <person name="Davenport K."/>
            <person name="Daligault H."/>
            <person name="Erkkila T."/>
            <person name="Gu W."/>
            <person name="Munk A.C.C."/>
            <person name="Teshima H."/>
            <person name="Xu Y."/>
            <person name="Chain P."/>
            <person name="Chen A."/>
            <person name="Krypides N."/>
            <person name="Mavromatis K."/>
            <person name="Markowitz V."/>
            <person name="Szeto E."/>
            <person name="Ivanova N."/>
            <person name="Mikhailova N."/>
            <person name="Ovchinnikova G."/>
            <person name="Pagani I."/>
            <person name="Pati A."/>
            <person name="Goodwin L."/>
            <person name="Peters L."/>
            <person name="Pitluck S."/>
            <person name="Woyke T."/>
            <person name="Kerfeld C."/>
        </authorList>
    </citation>
    <scope>NUCLEOTIDE SEQUENCE [LARGE SCALE GENOMIC DNA]</scope>
    <source>
        <strain evidence="1 2">PCC 6304</strain>
    </source>
</reference>
<proteinExistence type="predicted"/>
<dbReference type="EMBL" id="CP003607">
    <property type="protein sequence ID" value="AFY83699.1"/>
    <property type="molecule type" value="Genomic_DNA"/>
</dbReference>
<accession>K9TNV5</accession>
<dbReference type="HOGENOM" id="CLU_2494889_0_0_3"/>
<name>K9TNV5_9CYAN</name>
<dbReference type="Proteomes" id="UP000010367">
    <property type="component" value="Chromosome"/>
</dbReference>